<dbReference type="GeneID" id="62677007"/>
<gene>
    <name evidence="9" type="ORF">FM068_06645</name>
</gene>
<dbReference type="InterPro" id="IPR017900">
    <property type="entry name" value="4Fe4S_Fe_S_CS"/>
</dbReference>
<sequence length="209" mass="22975">MPKGFFFDNARCTGCRTCVMACKDYHDHGPDEGFRRVLDYEGGDWNVAEDGTVSQDAFAYHISLACNHCASPACTQVCPTGAMHRDETGLIWPDITKCIGCGYCTMACPYHAPVIDKELKRSSKCDGCRERLAAGQAPICVEACPLRALDFGEKGDIFERHAEWWDEVRGDILPLPSETETGPNLFIRPCPAAAQGRKGALVNRKEIGL</sequence>
<dbReference type="Pfam" id="PF13247">
    <property type="entry name" value="Fer4_11"/>
    <property type="match status" value="1"/>
</dbReference>
<dbReference type="PROSITE" id="PS51379">
    <property type="entry name" value="4FE4S_FER_2"/>
    <property type="match status" value="3"/>
</dbReference>
<dbReference type="InterPro" id="IPR050954">
    <property type="entry name" value="ET_IronSulfur_Cluster-Binding"/>
</dbReference>
<dbReference type="RefSeq" id="WP_022739168.1">
    <property type="nucleotide sequence ID" value="NZ_CATZOL010000012.1"/>
</dbReference>
<keyword evidence="7" id="KW-0411">Iron-sulfur</keyword>
<evidence type="ECO:0000256" key="4">
    <source>
        <dbReference type="ARBA" id="ARBA00022737"/>
    </source>
</evidence>
<evidence type="ECO:0000256" key="7">
    <source>
        <dbReference type="ARBA" id="ARBA00023014"/>
    </source>
</evidence>
<dbReference type="AlphaFoldDB" id="A0A3E2EPS4"/>
<evidence type="ECO:0000256" key="6">
    <source>
        <dbReference type="ARBA" id="ARBA00023004"/>
    </source>
</evidence>
<dbReference type="Proteomes" id="UP000472380">
    <property type="component" value="Unassembled WGS sequence"/>
</dbReference>
<accession>A0A3E2EPS4</accession>
<dbReference type="GO" id="GO:0051539">
    <property type="term" value="F:4 iron, 4 sulfur cluster binding"/>
    <property type="evidence" value="ECO:0007669"/>
    <property type="project" value="UniProtKB-KW"/>
</dbReference>
<reference evidence="9 10" key="1">
    <citation type="submission" date="2019-07" db="EMBL/GenBank/DDBJ databases">
        <title>Draft genome sequence of Adlercreutzia equolifaciens IPLA 37004, a human intestinal strain that does not produces equol from daidzein.</title>
        <authorList>
            <person name="Vazquez L."/>
            <person name="Florez A.B."/>
            <person name="Mayo B."/>
        </authorList>
    </citation>
    <scope>NUCLEOTIDE SEQUENCE [LARGE SCALE GENOMIC DNA]</scope>
    <source>
        <strain evidence="9 10">IPLA 37004</strain>
    </source>
</reference>
<dbReference type="Pfam" id="PF12800">
    <property type="entry name" value="Fer4_4"/>
    <property type="match status" value="1"/>
</dbReference>
<dbReference type="Gene3D" id="3.30.70.20">
    <property type="match status" value="2"/>
</dbReference>
<evidence type="ECO:0000256" key="2">
    <source>
        <dbReference type="ARBA" id="ARBA00022485"/>
    </source>
</evidence>
<keyword evidence="5" id="KW-0249">Electron transport</keyword>
<keyword evidence="3" id="KW-0479">Metal-binding</keyword>
<evidence type="ECO:0000313" key="9">
    <source>
        <dbReference type="EMBL" id="MZG28267.1"/>
    </source>
</evidence>
<dbReference type="PANTHER" id="PTHR43177:SF5">
    <property type="entry name" value="ANAEROBIC DIMETHYL SULFOXIDE REDUCTASE CHAIN B-RELATED"/>
    <property type="match status" value="1"/>
</dbReference>
<evidence type="ECO:0000256" key="3">
    <source>
        <dbReference type="ARBA" id="ARBA00022723"/>
    </source>
</evidence>
<dbReference type="CDD" id="cd16371">
    <property type="entry name" value="DMSOR_beta_like"/>
    <property type="match status" value="1"/>
</dbReference>
<dbReference type="STRING" id="1384484.AEQU_0350"/>
<feature type="domain" description="4Fe-4S ferredoxin-type" evidence="8">
    <location>
        <begin position="89"/>
        <end position="118"/>
    </location>
</feature>
<proteinExistence type="predicted"/>
<evidence type="ECO:0000313" key="10">
    <source>
        <dbReference type="Proteomes" id="UP000472380"/>
    </source>
</evidence>
<dbReference type="PANTHER" id="PTHR43177">
    <property type="entry name" value="PROTEIN NRFC"/>
    <property type="match status" value="1"/>
</dbReference>
<evidence type="ECO:0000256" key="5">
    <source>
        <dbReference type="ARBA" id="ARBA00022982"/>
    </source>
</evidence>
<keyword evidence="2" id="KW-0004">4Fe-4S</keyword>
<dbReference type="SUPFAM" id="SSF54862">
    <property type="entry name" value="4Fe-4S ferredoxins"/>
    <property type="match status" value="1"/>
</dbReference>
<organism evidence="9 10">
    <name type="scientific">Adlercreutzia equolifaciens</name>
    <dbReference type="NCBI Taxonomy" id="446660"/>
    <lineage>
        <taxon>Bacteria</taxon>
        <taxon>Bacillati</taxon>
        <taxon>Actinomycetota</taxon>
        <taxon>Coriobacteriia</taxon>
        <taxon>Eggerthellales</taxon>
        <taxon>Eggerthellaceae</taxon>
        <taxon>Adlercreutzia</taxon>
    </lineage>
</organism>
<keyword evidence="1" id="KW-0813">Transport</keyword>
<dbReference type="PROSITE" id="PS00198">
    <property type="entry name" value="4FE4S_FER_1"/>
    <property type="match status" value="1"/>
</dbReference>
<dbReference type="GO" id="GO:0046872">
    <property type="term" value="F:metal ion binding"/>
    <property type="evidence" value="ECO:0007669"/>
    <property type="project" value="UniProtKB-KW"/>
</dbReference>
<dbReference type="OrthoDB" id="9779457at2"/>
<feature type="domain" description="4Fe-4S ferredoxin-type" evidence="8">
    <location>
        <begin position="56"/>
        <end position="88"/>
    </location>
</feature>
<protein>
    <submittedName>
        <fullName evidence="9">4Fe-4S dicluster domain-containing protein</fullName>
    </submittedName>
</protein>
<keyword evidence="6" id="KW-0408">Iron</keyword>
<dbReference type="EMBL" id="VJNE01000011">
    <property type="protein sequence ID" value="MZG28267.1"/>
    <property type="molecule type" value="Genomic_DNA"/>
</dbReference>
<feature type="domain" description="4Fe-4S ferredoxin-type" evidence="8">
    <location>
        <begin position="3"/>
        <end position="33"/>
    </location>
</feature>
<keyword evidence="4" id="KW-0677">Repeat</keyword>
<evidence type="ECO:0000256" key="1">
    <source>
        <dbReference type="ARBA" id="ARBA00022448"/>
    </source>
</evidence>
<dbReference type="InterPro" id="IPR017896">
    <property type="entry name" value="4Fe4S_Fe-S-bd"/>
</dbReference>
<comment type="caution">
    <text evidence="9">The sequence shown here is derived from an EMBL/GenBank/DDBJ whole genome shotgun (WGS) entry which is preliminary data.</text>
</comment>
<name>A0A3E2EPS4_9ACTN</name>
<evidence type="ECO:0000259" key="8">
    <source>
        <dbReference type="PROSITE" id="PS51379"/>
    </source>
</evidence>